<feature type="domain" description="Fibronectin type-III" evidence="5">
    <location>
        <begin position="1172"/>
        <end position="1269"/>
    </location>
</feature>
<feature type="region of interest" description="Disordered" evidence="2">
    <location>
        <begin position="1992"/>
        <end position="2022"/>
    </location>
</feature>
<accession>A0AAV5VUT0</accession>
<feature type="compositionally biased region" description="Basic residues" evidence="2">
    <location>
        <begin position="2077"/>
        <end position="2088"/>
    </location>
</feature>
<dbReference type="InterPro" id="IPR007110">
    <property type="entry name" value="Ig-like_dom"/>
</dbReference>
<evidence type="ECO:0000256" key="3">
    <source>
        <dbReference type="SAM" id="Phobius"/>
    </source>
</evidence>
<dbReference type="SUPFAM" id="SSF48726">
    <property type="entry name" value="Immunoglobulin"/>
    <property type="match status" value="4"/>
</dbReference>
<dbReference type="SMART" id="SM00408">
    <property type="entry name" value="IGc2"/>
    <property type="match status" value="4"/>
</dbReference>
<feature type="domain" description="Ig-like" evidence="4">
    <location>
        <begin position="406"/>
        <end position="484"/>
    </location>
</feature>
<feature type="domain" description="Ig-like" evidence="4">
    <location>
        <begin position="642"/>
        <end position="742"/>
    </location>
</feature>
<feature type="non-terminal residue" evidence="6">
    <location>
        <position position="1"/>
    </location>
</feature>
<feature type="domain" description="Ig-like" evidence="4">
    <location>
        <begin position="71"/>
        <end position="155"/>
    </location>
</feature>
<feature type="domain" description="Fibronectin type-III" evidence="5">
    <location>
        <begin position="1918"/>
        <end position="2013"/>
    </location>
</feature>
<dbReference type="FunFam" id="2.60.40.10:FF:002814">
    <property type="match status" value="2"/>
</dbReference>
<dbReference type="InterPro" id="IPR003599">
    <property type="entry name" value="Ig_sub"/>
</dbReference>
<dbReference type="Gene3D" id="2.60.40.10">
    <property type="entry name" value="Immunoglobulins"/>
    <property type="match status" value="17"/>
</dbReference>
<feature type="domain" description="Ig-like" evidence="4">
    <location>
        <begin position="560"/>
        <end position="632"/>
    </location>
</feature>
<feature type="domain" description="Fibronectin type-III" evidence="5">
    <location>
        <begin position="1604"/>
        <end position="1712"/>
    </location>
</feature>
<feature type="domain" description="Fibronectin type-III" evidence="5">
    <location>
        <begin position="1395"/>
        <end position="1497"/>
    </location>
</feature>
<dbReference type="InterPro" id="IPR050964">
    <property type="entry name" value="Striated_Muscle_Regulatory"/>
</dbReference>
<feature type="domain" description="Fibronectin type-III" evidence="5">
    <location>
        <begin position="1501"/>
        <end position="1597"/>
    </location>
</feature>
<evidence type="ECO:0000256" key="1">
    <source>
        <dbReference type="ARBA" id="ARBA00022737"/>
    </source>
</evidence>
<dbReference type="InterPro" id="IPR036116">
    <property type="entry name" value="FN3_sf"/>
</dbReference>
<keyword evidence="7" id="KW-1185">Reference proteome</keyword>
<dbReference type="InterPro" id="IPR036179">
    <property type="entry name" value="Ig-like_dom_sf"/>
</dbReference>
<feature type="domain" description="Fibronectin type-III" evidence="5">
    <location>
        <begin position="749"/>
        <end position="853"/>
    </location>
</feature>
<dbReference type="PROSITE" id="PS50853">
    <property type="entry name" value="FN3"/>
    <property type="match status" value="12"/>
</dbReference>
<feature type="region of interest" description="Disordered" evidence="2">
    <location>
        <begin position="2422"/>
        <end position="2484"/>
    </location>
</feature>
<feature type="compositionally biased region" description="Basic and acidic residues" evidence="2">
    <location>
        <begin position="2370"/>
        <end position="2381"/>
    </location>
</feature>
<feature type="domain" description="Fibronectin type-III" evidence="5">
    <location>
        <begin position="1717"/>
        <end position="1816"/>
    </location>
</feature>
<dbReference type="FunFam" id="2.60.40.10:FF:000209">
    <property type="entry name" value="Sidekick cell adhesion molecule 2"/>
    <property type="match status" value="1"/>
</dbReference>
<feature type="region of interest" description="Disordered" evidence="2">
    <location>
        <begin position="2062"/>
        <end position="2088"/>
    </location>
</feature>
<dbReference type="Pfam" id="PF07679">
    <property type="entry name" value="I-set"/>
    <property type="match status" value="2"/>
</dbReference>
<feature type="region of interest" description="Disordered" evidence="2">
    <location>
        <begin position="2251"/>
        <end position="2275"/>
    </location>
</feature>
<dbReference type="InterPro" id="IPR013098">
    <property type="entry name" value="Ig_I-set"/>
</dbReference>
<keyword evidence="1" id="KW-0677">Repeat</keyword>
<dbReference type="SMART" id="SM00060">
    <property type="entry name" value="FN3"/>
    <property type="match status" value="13"/>
</dbReference>
<evidence type="ECO:0000313" key="6">
    <source>
        <dbReference type="EMBL" id="GMT23193.1"/>
    </source>
</evidence>
<feature type="domain" description="Fibronectin type-III" evidence="5">
    <location>
        <begin position="859"/>
        <end position="955"/>
    </location>
</feature>
<feature type="region of interest" description="Disordered" evidence="2">
    <location>
        <begin position="1603"/>
        <end position="1635"/>
    </location>
</feature>
<feature type="compositionally biased region" description="Low complexity" evidence="2">
    <location>
        <begin position="2187"/>
        <end position="2198"/>
    </location>
</feature>
<evidence type="ECO:0000259" key="5">
    <source>
        <dbReference type="PROSITE" id="PS50853"/>
    </source>
</evidence>
<dbReference type="SUPFAM" id="SSF49265">
    <property type="entry name" value="Fibronectin type III"/>
    <property type="match status" value="8"/>
</dbReference>
<dbReference type="PANTHER" id="PTHR13817">
    <property type="entry name" value="TITIN"/>
    <property type="match status" value="1"/>
</dbReference>
<feature type="transmembrane region" description="Helical" evidence="3">
    <location>
        <begin position="37"/>
        <end position="61"/>
    </location>
</feature>
<keyword evidence="3" id="KW-0812">Transmembrane</keyword>
<dbReference type="Pfam" id="PF00041">
    <property type="entry name" value="fn3"/>
    <property type="match status" value="9"/>
</dbReference>
<evidence type="ECO:0000259" key="4">
    <source>
        <dbReference type="PROSITE" id="PS50835"/>
    </source>
</evidence>
<gene>
    <name evidence="6" type="ORF">PFISCL1PPCAC_14490</name>
</gene>
<organism evidence="6 7">
    <name type="scientific">Pristionchus fissidentatus</name>
    <dbReference type="NCBI Taxonomy" id="1538716"/>
    <lineage>
        <taxon>Eukaryota</taxon>
        <taxon>Metazoa</taxon>
        <taxon>Ecdysozoa</taxon>
        <taxon>Nematoda</taxon>
        <taxon>Chromadorea</taxon>
        <taxon>Rhabditida</taxon>
        <taxon>Rhabditina</taxon>
        <taxon>Diplogasteromorpha</taxon>
        <taxon>Diplogasteroidea</taxon>
        <taxon>Neodiplogasteridae</taxon>
        <taxon>Pristionchus</taxon>
    </lineage>
</organism>
<feature type="domain" description="Fibronectin type-III" evidence="5">
    <location>
        <begin position="960"/>
        <end position="1069"/>
    </location>
</feature>
<dbReference type="CDD" id="cd00063">
    <property type="entry name" value="FN3"/>
    <property type="match status" value="13"/>
</dbReference>
<keyword evidence="3" id="KW-1133">Transmembrane helix</keyword>
<dbReference type="InterPro" id="IPR003598">
    <property type="entry name" value="Ig_sub2"/>
</dbReference>
<reference evidence="6" key="1">
    <citation type="submission" date="2023-10" db="EMBL/GenBank/DDBJ databases">
        <title>Genome assembly of Pristionchus species.</title>
        <authorList>
            <person name="Yoshida K."/>
            <person name="Sommer R.J."/>
        </authorList>
    </citation>
    <scope>NUCLEOTIDE SEQUENCE</scope>
    <source>
        <strain evidence="6">RS5133</strain>
    </source>
</reference>
<dbReference type="EMBL" id="BTSY01000004">
    <property type="protein sequence ID" value="GMT23193.1"/>
    <property type="molecule type" value="Genomic_DNA"/>
</dbReference>
<sequence>THESRIVRAIEIEEKKKTMRMEDGDESARSRTRRKRVAAPAATAARAMLAAVVAATLIATVDAQLVLARPPSLNYDAKSGWTERITIVEGAPFALHCPTIEHGSEISWRRNDTVVVGAAAAVLQVDAARREHSGEWRCVATNAAGAAAARPTVVSVLWLDDFVPDDGTSQHLFVLAVQQGAPFILRRPALLGSQPENRLQPVYLWYCNDAQVYPNSSHYLTARGDLVVLDSTAVPRRGDRRTSSGREERCEVTAAVEGLGEFRSRSYFVTHDEAKAAERIGFSILYGPSDEEVIIHDDGPSMTDPDAPLQWDCVPSMADANVRWYVDDRPLSDAEEGVSVERSGRRLIMAPGAARRLLAEAPSKRSTGKGGTGRQAVTRRLECKADAGAGRLVDAKTAKLKVMRSPKLSPLPESIYRMPGGRLELTCIDSRGATPQKGFRWMANGVTVAKSSKLSIDITAASYGVYTCEARNVAGVDVMSTWIQEGEENDVPSSMLNDGSIGPSRTEELDTVVETDTVERENERRFTPGFDGLPPQSVLSLDQLKRSSGGGGVQQQISVPSIVRPPQDLTIAAGEPSFALECAAHPVESIVWKFNESLLSPSAKYSFEGTEGGRLIVHDVRASDAGVYLCEARTDAGAAAAPARVTVAGGALLEYGPTNQSILIGTNIELPCQVAEQWRTTAEVSWYFQGDRIPASGNPALRITVAPKGALLIRQAGPDNIGEYKCRIKLGSKEEEASANLIIIERPGMPRSVKAEVIMNDNKLPKVTVSWREGFNGNSPVLKHVIEMQTLATASAHPHWSDWERIADNVESCCSYTLESVRPSSTAAFRVAAVNKHGLGRFSLPSPNITLPQMPPAAAPTKVHATARSARTVMVQWQRPASQDWNGDIDGYYVRHRLAGYNIPWITNRIDDGQRLNYAVEGLLVWKEYEFQAAAFNKEGNGVFSTSVKATTLEGAPTQSPKAVTVNVIDSTTISLRFEQPDEQFINGVNLGYKVQLRLMKQSEDGQTFAVDETAPVFIEQRVEPDSYEMEVKIGGMEPWTHAQLSVLCYTAAGEGPSSAPITVITHESLPSPVDDLHVDEVESFRAKVQWTRPKKANGRITKYELRYWSESAPNDVKVKEIGGGTETIFWINDLTASTKYVVDVRASTAKGEGAREEVRFMSGVPPELPGRPSALVVSDVKGRSVQLAFNPGFDGHSPIRMWHVEAKQGDGRTGIFTAVFNASAPKARQLTVLGLRPHTTYQLRLIAENVKGRGAPSEPSKMFKTTPAPPDAPSSKLWAEPTGSSSITLSWTPLQSNQWNGEATGYLIVYRRAPKNNRTMNVGKKEEEEEEEMEEENEKHELRTRSLRATEITLKDLRPWTEYEIDLYAENVIGRSKSAGVVRARTYESSPSAAPVDVRVEPRGDRGAIVQWSEVPPTGRGGAIVGYTVRLTPSDGLPSYRKEELSRVSQIASPDQLTETFSNLRAATTYKVTVTGRTVIGEGPTSMDALVRTKDDIPGKPSRISFTLVSATEARLKFFPPEDPNGVITQYLVTYHGADDVDPEATKVTAPVPPTMFGFSAVGLTPKKKYVFGVSAQNEEGQGEPALVEVWTAAANEMLPLPNPSMPRLDTRRPRGSNEISIGWNEEKTGGETTASDDFEQAVRAVEVEYQRANGGNWTKYPVDVEGTMRVVTVTGLSPNSAYAFRVRFVGDYAATTAWSAESEWLRTLGAAPALPPDDVIVTPEDADSITVSFKALNRTYWNSDAVGYTIYYKEYPSDGQWMEEEVKESDEKGGVRHTIRKLKAFRHYIVQVRSRNGEGSSPASKPAFVYVGFAVPKVTISGLLVEPLSSTQMSVRWDALPRDTISGYKIRYAPIVSVLRPESDQDGMMVVEENEAIVSDLLKYTEYQISVVPFNRAGEGGSASKRVSTLEDVPGPVSTLRFNDILLNSVNVSWSQPTEKNGEIIGYVVAWRMGSLRGDTRSDQQQTTGNQWLLAERLAEGETYHFSVQAETRKGKGPQSEGEVVVGPVESGPLSPSKPTLLPGQASVQLEWNDRPVAAATIVGHVIQAKRVARAIGNMTLRTPAGPGGEEDNLHRKRRSHGGKRPVHPMEEWITVAVVDGVEEKAEVHYGDLHPLSYYIFRVFARNAKGVGSPSAESAQLYVPENLPSELFYTSPWFVAVAALILIILLVVIIACLCITGASSRSTAKKSPSSHSLHYDGNFPMQMQKDNRSHLRRNEMTTRPGTNTSWLSEREIYGGGPPAYGLVGGSRVPGGSTGGDSGHGGSSPDASGAINMYGLATDVIPNQQQQHGHHQYGNHHHLDESAMGSEYGSRLPTGLGTSIGRGVVPSSMYGTATIRSHGGQIAREYDADSFDDDFDDEDEDDGDETMRRRDEPREDIASHYAAADKYRDTWRRVRDTEAVAMRVAGAPAAHHLQLPPAFTAPAAPPGAPSAAGSVASHRTSSHHHSGPPDSIESASETSWPPNASSQAPALAKGFSSFV</sequence>
<feature type="domain" description="Fibronectin type-III" evidence="5">
    <location>
        <begin position="1274"/>
        <end position="1390"/>
    </location>
</feature>
<dbReference type="PROSITE" id="PS50835">
    <property type="entry name" value="IG_LIKE"/>
    <property type="match status" value="4"/>
</dbReference>
<dbReference type="SMART" id="SM00409">
    <property type="entry name" value="IG"/>
    <property type="match status" value="4"/>
</dbReference>
<feature type="region of interest" description="Disordered" evidence="2">
    <location>
        <begin position="2187"/>
        <end position="2208"/>
    </location>
</feature>
<feature type="compositionally biased region" description="Polar residues" evidence="2">
    <location>
        <begin position="2458"/>
        <end position="2473"/>
    </location>
</feature>
<comment type="caution">
    <text evidence="6">The sequence shown here is derived from an EMBL/GenBank/DDBJ whole genome shotgun (WGS) entry which is preliminary data.</text>
</comment>
<feature type="region of interest" description="Disordered" evidence="2">
    <location>
        <begin position="1253"/>
        <end position="1281"/>
    </location>
</feature>
<dbReference type="InterPro" id="IPR013783">
    <property type="entry name" value="Ig-like_fold"/>
</dbReference>
<evidence type="ECO:0000313" key="7">
    <source>
        <dbReference type="Proteomes" id="UP001432322"/>
    </source>
</evidence>
<proteinExistence type="predicted"/>
<keyword evidence="3" id="KW-0472">Membrane</keyword>
<protein>
    <submittedName>
        <fullName evidence="6">Uncharacterized protein</fullName>
    </submittedName>
</protein>
<dbReference type="Proteomes" id="UP001432322">
    <property type="component" value="Unassembled WGS sequence"/>
</dbReference>
<feature type="compositionally biased region" description="Acidic residues" evidence="2">
    <location>
        <begin position="2353"/>
        <end position="2369"/>
    </location>
</feature>
<feature type="domain" description="Fibronectin type-III" evidence="5">
    <location>
        <begin position="1821"/>
        <end position="1917"/>
    </location>
</feature>
<feature type="compositionally biased region" description="Gly residues" evidence="2">
    <location>
        <begin position="2251"/>
        <end position="2267"/>
    </location>
</feature>
<feature type="compositionally biased region" description="Acidic residues" evidence="2">
    <location>
        <begin position="1328"/>
        <end position="1337"/>
    </location>
</feature>
<dbReference type="FunFam" id="2.60.40.10:FF:003849">
    <property type="match status" value="1"/>
</dbReference>
<dbReference type="InterPro" id="IPR003961">
    <property type="entry name" value="FN3_dom"/>
</dbReference>
<feature type="region of interest" description="Disordered" evidence="2">
    <location>
        <begin position="1322"/>
        <end position="1343"/>
    </location>
</feature>
<feature type="compositionally biased region" description="Low complexity" evidence="2">
    <location>
        <begin position="1999"/>
        <end position="2019"/>
    </location>
</feature>
<feature type="domain" description="Fibronectin type-III" evidence="5">
    <location>
        <begin position="1073"/>
        <end position="1168"/>
    </location>
</feature>
<feature type="transmembrane region" description="Helical" evidence="3">
    <location>
        <begin position="2159"/>
        <end position="2182"/>
    </location>
</feature>
<feature type="region of interest" description="Disordered" evidence="2">
    <location>
        <begin position="489"/>
        <end position="509"/>
    </location>
</feature>
<evidence type="ECO:0000256" key="2">
    <source>
        <dbReference type="SAM" id="MobiDB-lite"/>
    </source>
</evidence>
<name>A0AAV5VUT0_9BILA</name>
<dbReference type="PANTHER" id="PTHR13817:SF166">
    <property type="entry name" value="NEURONAL IGCAM-RELATED"/>
    <property type="match status" value="1"/>
</dbReference>
<feature type="region of interest" description="Disordered" evidence="2">
    <location>
        <begin position="2351"/>
        <end position="2381"/>
    </location>
</feature>